<gene>
    <name evidence="8" type="ORF">CBM2634_A100077</name>
</gene>
<evidence type="ECO:0000259" key="6">
    <source>
        <dbReference type="PROSITE" id="PS51071"/>
    </source>
</evidence>
<dbReference type="PROSITE" id="PS51071">
    <property type="entry name" value="HTH_RPIR"/>
    <property type="match status" value="1"/>
</dbReference>
<dbReference type="AlphaFoldDB" id="A0A375IVG4"/>
<dbReference type="InterPro" id="IPR001347">
    <property type="entry name" value="SIS_dom"/>
</dbReference>
<dbReference type="PANTHER" id="PTHR30514:SF1">
    <property type="entry name" value="HTH-TYPE TRANSCRIPTIONAL REGULATOR HEXR-RELATED"/>
    <property type="match status" value="1"/>
</dbReference>
<protein>
    <submittedName>
        <fullName evidence="8">Putative transcriptional regulator, RpiR/GlvR family (HTH and SIS (Phosphosugar-binding) domains) (Modular protein)</fullName>
    </submittedName>
</protein>
<feature type="region of interest" description="Disordered" evidence="5">
    <location>
        <begin position="363"/>
        <end position="403"/>
    </location>
</feature>
<keyword evidence="1" id="KW-0805">Transcription regulation</keyword>
<feature type="compositionally biased region" description="Basic and acidic residues" evidence="5">
    <location>
        <begin position="52"/>
        <end position="61"/>
    </location>
</feature>
<feature type="compositionally biased region" description="Low complexity" evidence="5">
    <location>
        <begin position="367"/>
        <end position="383"/>
    </location>
</feature>
<dbReference type="InterPro" id="IPR035472">
    <property type="entry name" value="RpiR-like_SIS"/>
</dbReference>
<evidence type="ECO:0000313" key="9">
    <source>
        <dbReference type="Proteomes" id="UP000256805"/>
    </source>
</evidence>
<dbReference type="Proteomes" id="UP000256805">
    <property type="component" value="Unassembled WGS sequence"/>
</dbReference>
<reference evidence="8 9" key="1">
    <citation type="submission" date="2018-01" db="EMBL/GenBank/DDBJ databases">
        <authorList>
            <person name="Gaut B.S."/>
            <person name="Morton B.R."/>
            <person name="Clegg M.T."/>
            <person name="Duvall M.R."/>
        </authorList>
    </citation>
    <scope>NUCLEOTIDE SEQUENCE [LARGE SCALE GENOMIC DNA]</scope>
    <source>
        <strain evidence="8">Cupriavidus taiwanensis cmp 52</strain>
    </source>
</reference>
<sequence length="403" mass="43136">MAMTVLVGGMRRGDRRRGGANECRFSTDRAQLYPAPAARRAVFAAKSRRNCRNQDKPEEPPGPHLRQNAAPINVESLHILSTPISPPAAMRDRILAVYDTLRPSERRLADYVARHGAAVIRLSMPELAERAGVSQPTIARFCAALGYDGFREFKLQFAQNVGGGTPFVHQDVAADDRPADIAGKVFDRTIATLMSVRNALSADQIEHGIQLLAGARRIEFYGCGNSGIVALDLQHKFFRLGMPTVAYADPHVFSMSAALLAPGDVAVLVSNSGRTWDMLTAATLARSSGASVLALTHSGSPLARLADVCVFSDVEEDSDVYTPMTSRISHLVLGDVLAAGVALARADTVAPRLQRAKAHLRERRIAGAEPAPARSRARTAAAEPAPPAKPVPPAARPGRRKAG</sequence>
<evidence type="ECO:0000256" key="5">
    <source>
        <dbReference type="SAM" id="MobiDB-lite"/>
    </source>
</evidence>
<dbReference type="EMBL" id="OVTA01000002">
    <property type="protein sequence ID" value="SPR96139.1"/>
    <property type="molecule type" value="Genomic_DNA"/>
</dbReference>
<evidence type="ECO:0000313" key="8">
    <source>
        <dbReference type="EMBL" id="SPR96139.1"/>
    </source>
</evidence>
<organism evidence="8 9">
    <name type="scientific">Cupriavidus taiwanensis</name>
    <dbReference type="NCBI Taxonomy" id="164546"/>
    <lineage>
        <taxon>Bacteria</taxon>
        <taxon>Pseudomonadati</taxon>
        <taxon>Pseudomonadota</taxon>
        <taxon>Betaproteobacteria</taxon>
        <taxon>Burkholderiales</taxon>
        <taxon>Burkholderiaceae</taxon>
        <taxon>Cupriavidus</taxon>
    </lineage>
</organism>
<accession>A0A375IVG4</accession>
<dbReference type="GO" id="GO:0006096">
    <property type="term" value="P:glycolytic process"/>
    <property type="evidence" value="ECO:0007669"/>
    <property type="project" value="UniProtKB-KW"/>
</dbReference>
<feature type="region of interest" description="Disordered" evidence="5">
    <location>
        <begin position="46"/>
        <end position="68"/>
    </location>
</feature>
<dbReference type="InterPro" id="IPR009057">
    <property type="entry name" value="Homeodomain-like_sf"/>
</dbReference>
<dbReference type="GO" id="GO:0003677">
    <property type="term" value="F:DNA binding"/>
    <property type="evidence" value="ECO:0007669"/>
    <property type="project" value="UniProtKB-KW"/>
</dbReference>
<evidence type="ECO:0000256" key="3">
    <source>
        <dbReference type="ARBA" id="ARBA00023152"/>
    </source>
</evidence>
<keyword evidence="4" id="KW-0804">Transcription</keyword>
<dbReference type="Pfam" id="PF01380">
    <property type="entry name" value="SIS"/>
    <property type="match status" value="1"/>
</dbReference>
<evidence type="ECO:0000259" key="7">
    <source>
        <dbReference type="PROSITE" id="PS51464"/>
    </source>
</evidence>
<dbReference type="InterPro" id="IPR046348">
    <property type="entry name" value="SIS_dom_sf"/>
</dbReference>
<dbReference type="SUPFAM" id="SSF46689">
    <property type="entry name" value="Homeodomain-like"/>
    <property type="match status" value="1"/>
</dbReference>
<dbReference type="Pfam" id="PF01418">
    <property type="entry name" value="HTH_6"/>
    <property type="match status" value="1"/>
</dbReference>
<feature type="domain" description="SIS" evidence="7">
    <location>
        <begin position="208"/>
        <end position="347"/>
    </location>
</feature>
<name>A0A375IVG4_9BURK</name>
<evidence type="ECO:0000256" key="2">
    <source>
        <dbReference type="ARBA" id="ARBA00023125"/>
    </source>
</evidence>
<evidence type="ECO:0000256" key="4">
    <source>
        <dbReference type="ARBA" id="ARBA00023163"/>
    </source>
</evidence>
<dbReference type="GO" id="GO:0003700">
    <property type="term" value="F:DNA-binding transcription factor activity"/>
    <property type="evidence" value="ECO:0007669"/>
    <property type="project" value="InterPro"/>
</dbReference>
<evidence type="ECO:0000256" key="1">
    <source>
        <dbReference type="ARBA" id="ARBA00023015"/>
    </source>
</evidence>
<dbReference type="Gene3D" id="3.40.50.10490">
    <property type="entry name" value="Glucose-6-phosphate isomerase like protein, domain 1"/>
    <property type="match status" value="1"/>
</dbReference>
<dbReference type="InterPro" id="IPR000281">
    <property type="entry name" value="HTH_RpiR"/>
</dbReference>
<dbReference type="InterPro" id="IPR047640">
    <property type="entry name" value="RpiR-like"/>
</dbReference>
<dbReference type="PANTHER" id="PTHR30514">
    <property type="entry name" value="GLUCOKINASE"/>
    <property type="match status" value="1"/>
</dbReference>
<feature type="region of interest" description="Disordered" evidence="5">
    <location>
        <begin position="1"/>
        <end position="21"/>
    </location>
</feature>
<feature type="compositionally biased region" description="Pro residues" evidence="5">
    <location>
        <begin position="384"/>
        <end position="395"/>
    </location>
</feature>
<dbReference type="PROSITE" id="PS51464">
    <property type="entry name" value="SIS"/>
    <property type="match status" value="1"/>
</dbReference>
<feature type="domain" description="HTH rpiR-type" evidence="6">
    <location>
        <begin position="88"/>
        <end position="164"/>
    </location>
</feature>
<dbReference type="GO" id="GO:0097367">
    <property type="term" value="F:carbohydrate derivative binding"/>
    <property type="evidence" value="ECO:0007669"/>
    <property type="project" value="InterPro"/>
</dbReference>
<keyword evidence="2" id="KW-0238">DNA-binding</keyword>
<dbReference type="CDD" id="cd05013">
    <property type="entry name" value="SIS_RpiR"/>
    <property type="match status" value="1"/>
</dbReference>
<keyword evidence="3" id="KW-0324">Glycolysis</keyword>
<dbReference type="Gene3D" id="1.10.10.10">
    <property type="entry name" value="Winged helix-like DNA-binding domain superfamily/Winged helix DNA-binding domain"/>
    <property type="match status" value="1"/>
</dbReference>
<dbReference type="SUPFAM" id="SSF53697">
    <property type="entry name" value="SIS domain"/>
    <property type="match status" value="1"/>
</dbReference>
<proteinExistence type="predicted"/>
<dbReference type="InterPro" id="IPR036388">
    <property type="entry name" value="WH-like_DNA-bd_sf"/>
</dbReference>